<organism evidence="4 5">
    <name type="scientific">Cupriavidus necator (strain ATCC 43291 / DSM 13513 / CCUG 52238 / LMG 8453 / N-1)</name>
    <name type="common">Ralstonia eutropha</name>
    <dbReference type="NCBI Taxonomy" id="1042878"/>
    <lineage>
        <taxon>Bacteria</taxon>
        <taxon>Pseudomonadati</taxon>
        <taxon>Pseudomonadota</taxon>
        <taxon>Betaproteobacteria</taxon>
        <taxon>Burkholderiales</taxon>
        <taxon>Burkholderiaceae</taxon>
        <taxon>Cupriavidus</taxon>
    </lineage>
</organism>
<dbReference type="KEGG" id="cnc:CNE_1c12170"/>
<dbReference type="Pfam" id="PF00582">
    <property type="entry name" value="Usp"/>
    <property type="match status" value="1"/>
</dbReference>
<dbReference type="Proteomes" id="UP000006798">
    <property type="component" value="Chromosome 1"/>
</dbReference>
<sequence>MTDRDTIQPSHAATPPRARATARGDVLPTNSALSAQRNEVDSAVDAAVQLVASSMQDILASRAGHGVDMLDAVRTLLDGLAPDEAAQLRSLILEGDPAAWQAGRKRHPDDELSAGWREGAYPYQNLMSRRNYEKQKYRLQVELAPMFKHILLPVDGSELSHKAVSAAIQFARTAAARLTPYMCVETYPYMVGSDSTHERREVFQQRVEALARQELAKIEAAAAMAGVPCAGHVSAASAPYHGIVNAARDLGCDVIFMASLGRKGISGLLLGSETQKVLTHSDVPVLVFR</sequence>
<dbReference type="EMBL" id="CP002877">
    <property type="protein sequence ID" value="AEI76572.1"/>
    <property type="molecule type" value="Genomic_DNA"/>
</dbReference>
<dbReference type="PANTHER" id="PTHR46268:SF15">
    <property type="entry name" value="UNIVERSAL STRESS PROTEIN HP_0031"/>
    <property type="match status" value="1"/>
</dbReference>
<evidence type="ECO:0000259" key="3">
    <source>
        <dbReference type="Pfam" id="PF00582"/>
    </source>
</evidence>
<dbReference type="AlphaFoldDB" id="G0ER54"/>
<protein>
    <submittedName>
        <fullName evidence="4">Universal stress protein UspA family</fullName>
    </submittedName>
</protein>
<evidence type="ECO:0000256" key="2">
    <source>
        <dbReference type="SAM" id="MobiDB-lite"/>
    </source>
</evidence>
<evidence type="ECO:0000313" key="5">
    <source>
        <dbReference type="Proteomes" id="UP000006798"/>
    </source>
</evidence>
<gene>
    <name evidence="4" type="ordered locus">CNE_1c12170</name>
</gene>
<dbReference type="PRINTS" id="PR01438">
    <property type="entry name" value="UNVRSLSTRESS"/>
</dbReference>
<accession>G0ER54</accession>
<feature type="region of interest" description="Disordered" evidence="2">
    <location>
        <begin position="1"/>
        <end position="25"/>
    </location>
</feature>
<reference evidence="4 5" key="1">
    <citation type="journal article" date="2011" name="J. Bacteriol.">
        <title>Complete genome sequence of the type strain Cupriavidus necator N-1.</title>
        <authorList>
            <person name="Poehlein A."/>
            <person name="Kusian B."/>
            <person name="Friedrich B."/>
            <person name="Daniel R."/>
            <person name="Bowien B."/>
        </authorList>
    </citation>
    <scope>NUCLEOTIDE SEQUENCE [LARGE SCALE GENOMIC DNA]</scope>
    <source>
        <strain evidence="5">ATCC 43291 / DSM 13513 / CCUG 52238 / LMG 8453 / N-1</strain>
    </source>
</reference>
<dbReference type="CDD" id="cd00293">
    <property type="entry name" value="USP-like"/>
    <property type="match status" value="1"/>
</dbReference>
<evidence type="ECO:0000256" key="1">
    <source>
        <dbReference type="ARBA" id="ARBA00008791"/>
    </source>
</evidence>
<dbReference type="SUPFAM" id="SSF52402">
    <property type="entry name" value="Adenine nucleotide alpha hydrolases-like"/>
    <property type="match status" value="1"/>
</dbReference>
<dbReference type="InterPro" id="IPR014729">
    <property type="entry name" value="Rossmann-like_a/b/a_fold"/>
</dbReference>
<feature type="compositionally biased region" description="Low complexity" evidence="2">
    <location>
        <begin position="12"/>
        <end position="23"/>
    </location>
</feature>
<dbReference type="PANTHER" id="PTHR46268">
    <property type="entry name" value="STRESS RESPONSE PROTEIN NHAX"/>
    <property type="match status" value="1"/>
</dbReference>
<dbReference type="HOGENOM" id="CLU_962135_0_0_4"/>
<dbReference type="Gene3D" id="3.40.50.620">
    <property type="entry name" value="HUPs"/>
    <property type="match status" value="1"/>
</dbReference>
<evidence type="ECO:0000313" key="4">
    <source>
        <dbReference type="EMBL" id="AEI76572.1"/>
    </source>
</evidence>
<dbReference type="InterPro" id="IPR006016">
    <property type="entry name" value="UspA"/>
</dbReference>
<name>G0ER54_CUPNN</name>
<comment type="similarity">
    <text evidence="1">Belongs to the universal stress protein A family.</text>
</comment>
<proteinExistence type="inferred from homology"/>
<dbReference type="InterPro" id="IPR006015">
    <property type="entry name" value="Universal_stress_UspA"/>
</dbReference>
<feature type="domain" description="UspA" evidence="3">
    <location>
        <begin position="146"/>
        <end position="289"/>
    </location>
</feature>